<keyword evidence="6" id="KW-0819">tRNA processing</keyword>
<gene>
    <name evidence="13" type="ORF">FY036_12495</name>
</gene>
<dbReference type="GO" id="GO:0003725">
    <property type="term" value="F:double-stranded RNA binding"/>
    <property type="evidence" value="ECO:0007669"/>
    <property type="project" value="InterPro"/>
</dbReference>
<reference evidence="13 14" key="2">
    <citation type="submission" date="2019-09" db="EMBL/GenBank/DDBJ databases">
        <title>Mesorhizobium sp. MaA-C15 isolated from Microcystis aeruginosa.</title>
        <authorList>
            <person name="Jeong S.E."/>
            <person name="Jin H.M."/>
            <person name="Jeon C.O."/>
        </authorList>
    </citation>
    <scope>NUCLEOTIDE SEQUENCE [LARGE SCALE GENOMIC DNA]</scope>
    <source>
        <strain evidence="13 14">MaA-C15</strain>
    </source>
</reference>
<feature type="domain" description="YrdC-like" evidence="12">
    <location>
        <begin position="71"/>
        <end position="257"/>
    </location>
</feature>
<protein>
    <recommendedName>
        <fullName evidence="10">L-threonylcarbamoyladenylate synthase</fullName>
        <ecNumber evidence="3">2.7.7.87</ecNumber>
    </recommendedName>
    <alternativeName>
        <fullName evidence="10">L-threonylcarbamoyladenylate synthase</fullName>
    </alternativeName>
</protein>
<dbReference type="EMBL" id="VSZS01000063">
    <property type="protein sequence ID" value="TYR31912.1"/>
    <property type="molecule type" value="Genomic_DNA"/>
</dbReference>
<dbReference type="GO" id="GO:0006450">
    <property type="term" value="P:regulation of translational fidelity"/>
    <property type="evidence" value="ECO:0007669"/>
    <property type="project" value="TreeGrafter"/>
</dbReference>
<dbReference type="Pfam" id="PF01300">
    <property type="entry name" value="Sua5_yciO_yrdC"/>
    <property type="match status" value="1"/>
</dbReference>
<accession>A0A5D4GV79</accession>
<dbReference type="Pfam" id="PF03481">
    <property type="entry name" value="Sua5_C"/>
    <property type="match status" value="1"/>
</dbReference>
<dbReference type="InterPro" id="IPR006070">
    <property type="entry name" value="Sua5-like_dom"/>
</dbReference>
<evidence type="ECO:0000256" key="8">
    <source>
        <dbReference type="ARBA" id="ARBA00022741"/>
    </source>
</evidence>
<proteinExistence type="inferred from homology"/>
<reference evidence="13 14" key="1">
    <citation type="submission" date="2019-08" db="EMBL/GenBank/DDBJ databases">
        <authorList>
            <person name="Seo Y.L."/>
        </authorList>
    </citation>
    <scope>NUCLEOTIDE SEQUENCE [LARGE SCALE GENOMIC DNA]</scope>
    <source>
        <strain evidence="13 14">MaA-C15</strain>
    </source>
</reference>
<evidence type="ECO:0000256" key="9">
    <source>
        <dbReference type="ARBA" id="ARBA00022840"/>
    </source>
</evidence>
<keyword evidence="7" id="KW-0548">Nucleotidyltransferase</keyword>
<dbReference type="InterPro" id="IPR017945">
    <property type="entry name" value="DHBP_synth_RibB-like_a/b_dom"/>
</dbReference>
<evidence type="ECO:0000256" key="3">
    <source>
        <dbReference type="ARBA" id="ARBA00012584"/>
    </source>
</evidence>
<organism evidence="13 14">
    <name type="scientific">Neoaquamicrobium microcysteis</name>
    <dbReference type="NCBI Taxonomy" id="2682781"/>
    <lineage>
        <taxon>Bacteria</taxon>
        <taxon>Pseudomonadati</taxon>
        <taxon>Pseudomonadota</taxon>
        <taxon>Alphaproteobacteria</taxon>
        <taxon>Hyphomicrobiales</taxon>
        <taxon>Phyllobacteriaceae</taxon>
        <taxon>Neoaquamicrobium</taxon>
    </lineage>
</organism>
<evidence type="ECO:0000256" key="10">
    <source>
        <dbReference type="ARBA" id="ARBA00029774"/>
    </source>
</evidence>
<dbReference type="InterPro" id="IPR005145">
    <property type="entry name" value="Sua5_C"/>
</dbReference>
<dbReference type="GO" id="GO:0000049">
    <property type="term" value="F:tRNA binding"/>
    <property type="evidence" value="ECO:0007669"/>
    <property type="project" value="TreeGrafter"/>
</dbReference>
<evidence type="ECO:0000256" key="11">
    <source>
        <dbReference type="ARBA" id="ARBA00048366"/>
    </source>
</evidence>
<keyword evidence="8" id="KW-0547">Nucleotide-binding</keyword>
<evidence type="ECO:0000313" key="13">
    <source>
        <dbReference type="EMBL" id="TYR31912.1"/>
    </source>
</evidence>
<keyword evidence="4" id="KW-0963">Cytoplasm</keyword>
<dbReference type="InterPro" id="IPR050156">
    <property type="entry name" value="TC-AMP_synthase_SUA5"/>
</dbReference>
<dbReference type="InterPro" id="IPR038385">
    <property type="entry name" value="Sua5/YwlC_C"/>
</dbReference>
<dbReference type="GO" id="GO:0061710">
    <property type="term" value="F:L-threonylcarbamoyladenylate synthase"/>
    <property type="evidence" value="ECO:0007669"/>
    <property type="project" value="UniProtKB-EC"/>
</dbReference>
<keyword evidence="5" id="KW-0808">Transferase</keyword>
<comment type="catalytic activity">
    <reaction evidence="11">
        <text>L-threonine + hydrogencarbonate + ATP = L-threonylcarbamoyladenylate + diphosphate + H2O</text>
        <dbReference type="Rhea" id="RHEA:36407"/>
        <dbReference type="ChEBI" id="CHEBI:15377"/>
        <dbReference type="ChEBI" id="CHEBI:17544"/>
        <dbReference type="ChEBI" id="CHEBI:30616"/>
        <dbReference type="ChEBI" id="CHEBI:33019"/>
        <dbReference type="ChEBI" id="CHEBI:57926"/>
        <dbReference type="ChEBI" id="CHEBI:73682"/>
        <dbReference type="EC" id="2.7.7.87"/>
    </reaction>
</comment>
<dbReference type="GO" id="GO:0005737">
    <property type="term" value="C:cytoplasm"/>
    <property type="evidence" value="ECO:0007669"/>
    <property type="project" value="UniProtKB-SubCell"/>
</dbReference>
<keyword evidence="9" id="KW-0067">ATP-binding</keyword>
<evidence type="ECO:0000256" key="2">
    <source>
        <dbReference type="ARBA" id="ARBA00007663"/>
    </source>
</evidence>
<comment type="caution">
    <text evidence="13">The sequence shown here is derived from an EMBL/GenBank/DDBJ whole genome shotgun (WGS) entry which is preliminary data.</text>
</comment>
<dbReference type="GO" id="GO:0008033">
    <property type="term" value="P:tRNA processing"/>
    <property type="evidence" value="ECO:0007669"/>
    <property type="project" value="UniProtKB-KW"/>
</dbReference>
<name>A0A5D4GV79_9HYPH</name>
<dbReference type="EC" id="2.7.7.87" evidence="3"/>
<evidence type="ECO:0000256" key="6">
    <source>
        <dbReference type="ARBA" id="ARBA00022694"/>
    </source>
</evidence>
<dbReference type="PROSITE" id="PS51163">
    <property type="entry name" value="YRDC"/>
    <property type="match status" value="1"/>
</dbReference>
<evidence type="ECO:0000256" key="5">
    <source>
        <dbReference type="ARBA" id="ARBA00022679"/>
    </source>
</evidence>
<dbReference type="GO" id="GO:0005524">
    <property type="term" value="F:ATP binding"/>
    <property type="evidence" value="ECO:0007669"/>
    <property type="project" value="UniProtKB-KW"/>
</dbReference>
<dbReference type="SUPFAM" id="SSF55821">
    <property type="entry name" value="YrdC/RibB"/>
    <property type="match status" value="1"/>
</dbReference>
<dbReference type="OrthoDB" id="9814580at2"/>
<dbReference type="PANTHER" id="PTHR17490">
    <property type="entry name" value="SUA5"/>
    <property type="match status" value="1"/>
</dbReference>
<evidence type="ECO:0000259" key="12">
    <source>
        <dbReference type="PROSITE" id="PS51163"/>
    </source>
</evidence>
<dbReference type="Gene3D" id="3.40.50.11030">
    <property type="entry name" value="Threonylcarbamoyl-AMP synthase, C-terminal domain"/>
    <property type="match status" value="1"/>
</dbReference>
<evidence type="ECO:0000256" key="7">
    <source>
        <dbReference type="ARBA" id="ARBA00022695"/>
    </source>
</evidence>
<dbReference type="AlphaFoldDB" id="A0A5D4GV79"/>
<dbReference type="PANTHER" id="PTHR17490:SF16">
    <property type="entry name" value="THREONYLCARBAMOYL-AMP SYNTHASE"/>
    <property type="match status" value="1"/>
</dbReference>
<sequence>MCRNFRTKLTVSSITARSPGLPIVSRKALPRQARRIRCRPALVVGRLEGYAIGSLYENRVEDVLARILPLEEAFGPALDLLEAGDVVALPTETVYGLAADATNGEAVARIFEVKGRPRFNPLIVHVSDMDMAQKIAVFDAASLALAHGFWPGPLTLVLPLREGHGIHPLVTAGLDTVAIRMPRDFARELIDELGKPLAAPSANSSGRITATTAQAVEDDLGDRIELIADGGRTHVGVESTIIKIAGGAAHMLRPGGVTAGEIRNALGVEVVRGSTAGIEAPGMLASHYAPDAGVRLDATEVREGEALLAYGPKRIEGAERAVAVLNLSERGHMREAAANLYSHLKALDGSGAATIAVEPIPHDGLCEAINDRLRRAAAPREQATA</sequence>
<comment type="similarity">
    <text evidence="2">Belongs to the SUA5 family.</text>
</comment>
<dbReference type="Gene3D" id="3.90.870.10">
    <property type="entry name" value="DHBP synthase"/>
    <property type="match status" value="1"/>
</dbReference>
<comment type="subcellular location">
    <subcellularLocation>
        <location evidence="1">Cytoplasm</location>
    </subcellularLocation>
</comment>
<dbReference type="Proteomes" id="UP000323258">
    <property type="component" value="Unassembled WGS sequence"/>
</dbReference>
<keyword evidence="14" id="KW-1185">Reference proteome</keyword>
<dbReference type="NCBIfam" id="TIGR00057">
    <property type="entry name" value="L-threonylcarbamoyladenylate synthase"/>
    <property type="match status" value="1"/>
</dbReference>
<evidence type="ECO:0000256" key="4">
    <source>
        <dbReference type="ARBA" id="ARBA00022490"/>
    </source>
</evidence>
<evidence type="ECO:0000256" key="1">
    <source>
        <dbReference type="ARBA" id="ARBA00004496"/>
    </source>
</evidence>
<evidence type="ECO:0000313" key="14">
    <source>
        <dbReference type="Proteomes" id="UP000323258"/>
    </source>
</evidence>